<feature type="domain" description="Major facilitator superfamily (MFS) profile" evidence="8">
    <location>
        <begin position="75"/>
        <end position="462"/>
    </location>
</feature>
<evidence type="ECO:0000256" key="2">
    <source>
        <dbReference type="ARBA" id="ARBA00022448"/>
    </source>
</evidence>
<gene>
    <name evidence="9" type="ORF">M9978_11585</name>
</gene>
<comment type="caution">
    <text evidence="9">The sequence shown here is derived from an EMBL/GenBank/DDBJ whole genome shotgun (WGS) entry which is preliminary data.</text>
</comment>
<evidence type="ECO:0000256" key="5">
    <source>
        <dbReference type="ARBA" id="ARBA00022989"/>
    </source>
</evidence>
<evidence type="ECO:0000313" key="10">
    <source>
        <dbReference type="Proteomes" id="UP001139451"/>
    </source>
</evidence>
<feature type="transmembrane region" description="Helical" evidence="7">
    <location>
        <begin position="225"/>
        <end position="252"/>
    </location>
</feature>
<feature type="transmembrane region" description="Helical" evidence="7">
    <location>
        <begin position="315"/>
        <end position="338"/>
    </location>
</feature>
<dbReference type="RefSeq" id="WP_254293312.1">
    <property type="nucleotide sequence ID" value="NZ_JAMLDX010000008.1"/>
</dbReference>
<feature type="transmembrane region" description="Helical" evidence="7">
    <location>
        <begin position="436"/>
        <end position="455"/>
    </location>
</feature>
<dbReference type="AlphaFoldDB" id="A0A9X2HKX3"/>
<feature type="transmembrane region" description="Helical" evidence="7">
    <location>
        <begin position="112"/>
        <end position="133"/>
    </location>
</feature>
<dbReference type="Proteomes" id="UP001139451">
    <property type="component" value="Unassembled WGS sequence"/>
</dbReference>
<organism evidence="9 10">
    <name type="scientific">Sphingomonas tagetis</name>
    <dbReference type="NCBI Taxonomy" id="2949092"/>
    <lineage>
        <taxon>Bacteria</taxon>
        <taxon>Pseudomonadati</taxon>
        <taxon>Pseudomonadota</taxon>
        <taxon>Alphaproteobacteria</taxon>
        <taxon>Sphingomonadales</taxon>
        <taxon>Sphingomonadaceae</taxon>
        <taxon>Sphingomonas</taxon>
    </lineage>
</organism>
<name>A0A9X2HKX3_9SPHN</name>
<sequence length="612" mass="65064">MEPKAKILDRPFEVRPQCIQFCGEIDLQCIGKGGLGNYALAHRLSERAFAHAGTSMKSLGPPKADSMGAPLRYARFRNIWLASLLSNLGLLIQGVGAAWAMTELSSSATLVALVQTATMLPVLLIAIPAGAIADMYDRRAVSIVALLISLTAVTLLFILSLFGGVSAMAILAFCFAIGCGMALFWPAWQSSAGEQVPVESLPAAVALNSISFNIARSFGPALGGLIVAAAGAVASFGASALLYLPMLGVLVASSKTHEPPRLPPERLSRALISGIRYILHSPAIRIVIGRALLLGLLAGSVTALMPLVARDLLQAQASTFGVLLGSYGVGAVAGAFSVARLKQKLGSEGVVRAATIILSAATCTIAFSRNELLTCFALAVAGGGWMLATTALNIAVQLPVPRWVTGRALATFQASIAGGIAIGSWGWGAVADHLDVQTALIISAGGVLASILFGLRWKMQEARSDGAGASPDLPDPTVKLAVTDRSGPVVVELEYRIALEDARPFYRIMQEVQLSRQRNGAYGWSIARDLADPELWVERFHFPTWIDFLRMRNRPTAGERSLHERAEAFQMDNEPIRIRRMLERPFGSVRWKAEARDLGLSENFMPGAGGST</sequence>
<dbReference type="CDD" id="cd06173">
    <property type="entry name" value="MFS_MefA_like"/>
    <property type="match status" value="1"/>
</dbReference>
<dbReference type="Gene3D" id="1.20.1250.20">
    <property type="entry name" value="MFS general substrate transporter like domains"/>
    <property type="match status" value="1"/>
</dbReference>
<evidence type="ECO:0000256" key="6">
    <source>
        <dbReference type="ARBA" id="ARBA00023136"/>
    </source>
</evidence>
<feature type="transmembrane region" description="Helical" evidence="7">
    <location>
        <begin position="79"/>
        <end position="100"/>
    </location>
</feature>
<evidence type="ECO:0000256" key="3">
    <source>
        <dbReference type="ARBA" id="ARBA00022475"/>
    </source>
</evidence>
<dbReference type="InterPro" id="IPR010290">
    <property type="entry name" value="TM_effector"/>
</dbReference>
<feature type="transmembrane region" description="Helical" evidence="7">
    <location>
        <begin position="287"/>
        <end position="309"/>
    </location>
</feature>
<dbReference type="GO" id="GO:0005886">
    <property type="term" value="C:plasma membrane"/>
    <property type="evidence" value="ECO:0007669"/>
    <property type="project" value="UniProtKB-SubCell"/>
</dbReference>
<dbReference type="GO" id="GO:0022857">
    <property type="term" value="F:transmembrane transporter activity"/>
    <property type="evidence" value="ECO:0007669"/>
    <property type="project" value="InterPro"/>
</dbReference>
<dbReference type="PROSITE" id="PS50850">
    <property type="entry name" value="MFS"/>
    <property type="match status" value="1"/>
</dbReference>
<dbReference type="SUPFAM" id="SSF103473">
    <property type="entry name" value="MFS general substrate transporter"/>
    <property type="match status" value="1"/>
</dbReference>
<reference evidence="9" key="1">
    <citation type="submission" date="2022-05" db="EMBL/GenBank/DDBJ databases">
        <title>Sphingomonas sp. strain MG17 Genome sequencing and assembly.</title>
        <authorList>
            <person name="Kim I."/>
        </authorList>
    </citation>
    <scope>NUCLEOTIDE SEQUENCE</scope>
    <source>
        <strain evidence="9">MG17</strain>
    </source>
</reference>
<evidence type="ECO:0000256" key="4">
    <source>
        <dbReference type="ARBA" id="ARBA00022692"/>
    </source>
</evidence>
<feature type="transmembrane region" description="Helical" evidence="7">
    <location>
        <begin position="140"/>
        <end position="162"/>
    </location>
</feature>
<protein>
    <submittedName>
        <fullName evidence="9">MFS transporter</fullName>
    </submittedName>
</protein>
<keyword evidence="3" id="KW-1003">Cell membrane</keyword>
<dbReference type="PANTHER" id="PTHR23513">
    <property type="entry name" value="INTEGRAL MEMBRANE EFFLUX PROTEIN-RELATED"/>
    <property type="match status" value="1"/>
</dbReference>
<evidence type="ECO:0000313" key="9">
    <source>
        <dbReference type="EMBL" id="MCP3731069.1"/>
    </source>
</evidence>
<keyword evidence="10" id="KW-1185">Reference proteome</keyword>
<proteinExistence type="predicted"/>
<comment type="subcellular location">
    <subcellularLocation>
        <location evidence="1">Cell membrane</location>
        <topology evidence="1">Multi-pass membrane protein</topology>
    </subcellularLocation>
</comment>
<evidence type="ECO:0000256" key="1">
    <source>
        <dbReference type="ARBA" id="ARBA00004651"/>
    </source>
</evidence>
<dbReference type="InterPro" id="IPR036259">
    <property type="entry name" value="MFS_trans_sf"/>
</dbReference>
<evidence type="ECO:0000256" key="7">
    <source>
        <dbReference type="SAM" id="Phobius"/>
    </source>
</evidence>
<dbReference type="Pfam" id="PF05977">
    <property type="entry name" value="MFS_3"/>
    <property type="match status" value="1"/>
</dbReference>
<feature type="transmembrane region" description="Helical" evidence="7">
    <location>
        <begin position="376"/>
        <end position="396"/>
    </location>
</feature>
<feature type="transmembrane region" description="Helical" evidence="7">
    <location>
        <begin position="168"/>
        <end position="188"/>
    </location>
</feature>
<dbReference type="EMBL" id="JAMLDX010000008">
    <property type="protein sequence ID" value="MCP3731069.1"/>
    <property type="molecule type" value="Genomic_DNA"/>
</dbReference>
<keyword evidence="4 7" id="KW-0812">Transmembrane</keyword>
<dbReference type="InterPro" id="IPR020846">
    <property type="entry name" value="MFS_dom"/>
</dbReference>
<accession>A0A9X2HKX3</accession>
<keyword evidence="2" id="KW-0813">Transport</keyword>
<keyword evidence="6 7" id="KW-0472">Membrane</keyword>
<evidence type="ECO:0000259" key="8">
    <source>
        <dbReference type="PROSITE" id="PS50850"/>
    </source>
</evidence>
<dbReference type="PANTHER" id="PTHR23513:SF11">
    <property type="entry name" value="STAPHYLOFERRIN A TRANSPORTER"/>
    <property type="match status" value="1"/>
</dbReference>
<feature type="transmembrane region" description="Helical" evidence="7">
    <location>
        <begin position="408"/>
        <end position="430"/>
    </location>
</feature>
<keyword evidence="5 7" id="KW-1133">Transmembrane helix</keyword>